<dbReference type="OrthoDB" id="9807202at2"/>
<keyword evidence="6" id="KW-1185">Reference proteome</keyword>
<dbReference type="HAMAP" id="MF_01440">
    <property type="entry name" value="CheD"/>
    <property type="match status" value="1"/>
</dbReference>
<comment type="function">
    <text evidence="3">Probably deamidates glutamine residues to glutamate on methyl-accepting chemotaxis receptors (MCPs), playing an important role in chemotaxis.</text>
</comment>
<dbReference type="EC" id="3.5.1.44" evidence="3"/>
<evidence type="ECO:0000256" key="3">
    <source>
        <dbReference type="HAMAP-Rule" id="MF_01440"/>
    </source>
</evidence>
<sequence length="162" mass="17444">MDRIVKVGMADLKVIVGDGILITLGLGSCVGIALYDKTTKTAGLAHIMLPSSKLIKNNQNKAKFVDTAVEYLLELMMKMDAQRKCITAKIAGGAQMFSFKGNASEILNIGERNVQATIDVLRQHNIPIIAQDTGGNYGRTIELHAKNGILVVKTIGHGVKIL</sequence>
<keyword evidence="2 3" id="KW-0378">Hydrolase</keyword>
<dbReference type="GO" id="GO:0050568">
    <property type="term" value="F:protein-glutamine glutaminase activity"/>
    <property type="evidence" value="ECO:0007669"/>
    <property type="project" value="UniProtKB-UniRule"/>
</dbReference>
<dbReference type="PROSITE" id="PS51257">
    <property type="entry name" value="PROKAR_LIPOPROTEIN"/>
    <property type="match status" value="1"/>
</dbReference>
<name>A0A1I5RQH1_9FIRM</name>
<dbReference type="Pfam" id="PF03975">
    <property type="entry name" value="CheD"/>
    <property type="match status" value="1"/>
</dbReference>
<protein>
    <recommendedName>
        <fullName evidence="3">Probable chemoreceptor glutamine deamidase CheD</fullName>
        <ecNumber evidence="3">3.5.1.44</ecNumber>
    </recommendedName>
</protein>
<gene>
    <name evidence="3" type="primary">cheD</name>
    <name evidence="5" type="ORF">SAMN05444406_10159</name>
</gene>
<accession>A0A1I5RQH1</accession>
<dbReference type="CDD" id="cd16352">
    <property type="entry name" value="CheD"/>
    <property type="match status" value="1"/>
</dbReference>
<dbReference type="EMBL" id="FOXR01000001">
    <property type="protein sequence ID" value="SFP60156.1"/>
    <property type="molecule type" value="Genomic_DNA"/>
</dbReference>
<dbReference type="InterPro" id="IPR005659">
    <property type="entry name" value="Chemorcpt_Glu_NH3ase_CheD"/>
</dbReference>
<evidence type="ECO:0000313" key="6">
    <source>
        <dbReference type="Proteomes" id="UP000198577"/>
    </source>
</evidence>
<evidence type="ECO:0000313" key="5">
    <source>
        <dbReference type="EMBL" id="SFP60156.1"/>
    </source>
</evidence>
<dbReference type="RefSeq" id="WP_025746613.1">
    <property type="nucleotide sequence ID" value="NZ_FOXR01000001.1"/>
</dbReference>
<comment type="catalytic activity">
    <reaction evidence="3">
        <text>L-glutaminyl-[protein] + H2O = L-glutamyl-[protein] + NH4(+)</text>
        <dbReference type="Rhea" id="RHEA:16441"/>
        <dbReference type="Rhea" id="RHEA-COMP:10207"/>
        <dbReference type="Rhea" id="RHEA-COMP:10208"/>
        <dbReference type="ChEBI" id="CHEBI:15377"/>
        <dbReference type="ChEBI" id="CHEBI:28938"/>
        <dbReference type="ChEBI" id="CHEBI:29973"/>
        <dbReference type="ChEBI" id="CHEBI:30011"/>
        <dbReference type="EC" id="3.5.1.44"/>
    </reaction>
</comment>
<dbReference type="STRING" id="937334.SAMN05444406_10159"/>
<dbReference type="PANTHER" id="PTHR35147">
    <property type="entry name" value="CHEMORECEPTOR GLUTAMINE DEAMIDASE CHED-RELATED"/>
    <property type="match status" value="1"/>
</dbReference>
<keyword evidence="4" id="KW-0472">Membrane</keyword>
<evidence type="ECO:0000256" key="4">
    <source>
        <dbReference type="SAM" id="Phobius"/>
    </source>
</evidence>
<dbReference type="PANTHER" id="PTHR35147:SF1">
    <property type="entry name" value="CHEMORECEPTOR GLUTAMINE DEAMIDASE CHED-RELATED"/>
    <property type="match status" value="1"/>
</dbReference>
<feature type="transmembrane region" description="Helical" evidence="4">
    <location>
        <begin position="12"/>
        <end position="35"/>
    </location>
</feature>
<keyword evidence="1 3" id="KW-0145">Chemotaxis</keyword>
<organism evidence="5 6">
    <name type="scientific">Caldicoprobacter faecalis</name>
    <dbReference type="NCBI Taxonomy" id="937334"/>
    <lineage>
        <taxon>Bacteria</taxon>
        <taxon>Bacillati</taxon>
        <taxon>Bacillota</taxon>
        <taxon>Clostridia</taxon>
        <taxon>Caldicoprobacterales</taxon>
        <taxon>Caldicoprobacteraceae</taxon>
        <taxon>Caldicoprobacter</taxon>
    </lineage>
</organism>
<keyword evidence="4" id="KW-0812">Transmembrane</keyword>
<proteinExistence type="inferred from homology"/>
<evidence type="ECO:0000256" key="1">
    <source>
        <dbReference type="ARBA" id="ARBA00022500"/>
    </source>
</evidence>
<dbReference type="InterPro" id="IPR011324">
    <property type="entry name" value="Cytotoxic_necrot_fac-like_cat"/>
</dbReference>
<dbReference type="SUPFAM" id="SSF64438">
    <property type="entry name" value="CNF1/YfiH-like putative cysteine hydrolases"/>
    <property type="match status" value="1"/>
</dbReference>
<dbReference type="GO" id="GO:0006935">
    <property type="term" value="P:chemotaxis"/>
    <property type="evidence" value="ECO:0007669"/>
    <property type="project" value="UniProtKB-UniRule"/>
</dbReference>
<dbReference type="Gene3D" id="3.30.1330.200">
    <property type="match status" value="1"/>
</dbReference>
<comment type="similarity">
    <text evidence="3">Belongs to the CheD family.</text>
</comment>
<evidence type="ECO:0000256" key="2">
    <source>
        <dbReference type="ARBA" id="ARBA00022801"/>
    </source>
</evidence>
<dbReference type="Proteomes" id="UP000198577">
    <property type="component" value="Unassembled WGS sequence"/>
</dbReference>
<dbReference type="AlphaFoldDB" id="A0A1I5RQH1"/>
<reference evidence="5 6" key="1">
    <citation type="submission" date="2016-10" db="EMBL/GenBank/DDBJ databases">
        <authorList>
            <person name="de Groot N.N."/>
        </authorList>
    </citation>
    <scope>NUCLEOTIDE SEQUENCE [LARGE SCALE GENOMIC DNA]</scope>
    <source>
        <strain evidence="5 6">DSM 20678</strain>
    </source>
</reference>
<dbReference type="InterPro" id="IPR038592">
    <property type="entry name" value="CheD-like_sf"/>
</dbReference>
<keyword evidence="4" id="KW-1133">Transmembrane helix</keyword>